<protein>
    <recommendedName>
        <fullName evidence="1">RelA/SpoT domain-containing protein</fullName>
    </recommendedName>
</protein>
<reference evidence="2 3" key="1">
    <citation type="submission" date="2020-06" db="EMBL/GenBank/DDBJ databases">
        <title>Actinomadura xiongansis sp. nov., isolated from soil of Baiyangdian.</title>
        <authorList>
            <person name="Zhang X."/>
        </authorList>
    </citation>
    <scope>NUCLEOTIDE SEQUENCE [LARGE SCALE GENOMIC DNA]</scope>
    <source>
        <strain evidence="2 3">HBUM206468</strain>
    </source>
</reference>
<dbReference type="CDD" id="cd05399">
    <property type="entry name" value="NT_Rel-Spo_like"/>
    <property type="match status" value="1"/>
</dbReference>
<gene>
    <name evidence="2" type="ORF">HKK74_26940</name>
</gene>
<dbReference type="Gene3D" id="3.30.460.10">
    <property type="entry name" value="Beta Polymerase, domain 2"/>
    <property type="match status" value="1"/>
</dbReference>
<keyword evidence="3" id="KW-1185">Reference proteome</keyword>
<sequence length="386" mass="44199">MADQIDPYEVRSAQLHAFGPILENLVRRLLETSGLRAHSVGHRVKSRTSAHGKLTRKSNHKYRSINDLHDLLGLRIITYFSDEVDEVARLIESEFSIDYGNSIDKRAILDPDRFGYLSTHYIGSLDERRCELIEYSRFKDIAFEIQIRSILQHAWAEIEHDIGYKSPVSIPRDFKRRFSRLAGLLEIADHEFAEIRRSLEQNASELSATISAGGDVEINQDSIYAFIRQSKILHEIDQAIIDGCSAQRQEIGRSYAGVQASNLRKIGLNNVHELEAELHDRRSTIIPFAIKWLKTPTLPPYEDIDADDFDTLIESSTEAPDSLYEEEPDLDFDVEMAERTGVWSQLPSGISLYYLTLDSELRHTDPTNVESEMEAIYWQTVNENDN</sequence>
<dbReference type="EMBL" id="JABVEC010000023">
    <property type="protein sequence ID" value="MBC6469105.1"/>
    <property type="molecule type" value="Genomic_DNA"/>
</dbReference>
<evidence type="ECO:0000259" key="1">
    <source>
        <dbReference type="SMART" id="SM00954"/>
    </source>
</evidence>
<dbReference type="Proteomes" id="UP000805614">
    <property type="component" value="Unassembled WGS sequence"/>
</dbReference>
<dbReference type="InterPro" id="IPR043519">
    <property type="entry name" value="NT_sf"/>
</dbReference>
<organism evidence="2 3">
    <name type="scientific">Actinomadura alba</name>
    <dbReference type="NCBI Taxonomy" id="406431"/>
    <lineage>
        <taxon>Bacteria</taxon>
        <taxon>Bacillati</taxon>
        <taxon>Actinomycetota</taxon>
        <taxon>Actinomycetes</taxon>
        <taxon>Streptosporangiales</taxon>
        <taxon>Thermomonosporaceae</taxon>
        <taxon>Actinomadura</taxon>
    </lineage>
</organism>
<dbReference type="SUPFAM" id="SSF81301">
    <property type="entry name" value="Nucleotidyltransferase"/>
    <property type="match status" value="1"/>
</dbReference>
<dbReference type="RefSeq" id="WP_187246142.1">
    <property type="nucleotide sequence ID" value="NZ_BAAAOK010000037.1"/>
</dbReference>
<dbReference type="InterPro" id="IPR007685">
    <property type="entry name" value="RelA_SpoT"/>
</dbReference>
<dbReference type="Pfam" id="PF04607">
    <property type="entry name" value="RelA_SpoT"/>
    <property type="match status" value="1"/>
</dbReference>
<dbReference type="SMART" id="SM00954">
    <property type="entry name" value="RelA_SpoT"/>
    <property type="match status" value="1"/>
</dbReference>
<proteinExistence type="predicted"/>
<feature type="domain" description="RelA/SpoT" evidence="1">
    <location>
        <begin position="42"/>
        <end position="170"/>
    </location>
</feature>
<comment type="caution">
    <text evidence="2">The sequence shown here is derived from an EMBL/GenBank/DDBJ whole genome shotgun (WGS) entry which is preliminary data.</text>
</comment>
<dbReference type="PANTHER" id="PTHR41773:SF1">
    <property type="entry name" value="RELA_SPOT DOMAIN-CONTAINING PROTEIN"/>
    <property type="match status" value="1"/>
</dbReference>
<dbReference type="PANTHER" id="PTHR41773">
    <property type="entry name" value="GTP PYROPHOSPHATASE-RELATED"/>
    <property type="match status" value="1"/>
</dbReference>
<accession>A0ABR7LXC9</accession>
<evidence type="ECO:0000313" key="2">
    <source>
        <dbReference type="EMBL" id="MBC6469105.1"/>
    </source>
</evidence>
<name>A0ABR7LXC9_9ACTN</name>
<dbReference type="Gene3D" id="1.10.287.860">
    <property type="entry name" value="Nucleotidyltransferase"/>
    <property type="match status" value="1"/>
</dbReference>
<evidence type="ECO:0000313" key="3">
    <source>
        <dbReference type="Proteomes" id="UP000805614"/>
    </source>
</evidence>